<dbReference type="Proteomes" id="UP000076881">
    <property type="component" value="Unassembled WGS sequence"/>
</dbReference>
<sequence>MSEASLAHLPDDVLNQISDWLSCPRDVYELVLTSHQFRNLFEICLYRLGSKLSRYLGCSGRGGDALGWAACQDDLRVAQRAIAAGVRIDPVFKPCYEFMLEADRQWLSEDDRKEVQFPRGTILIRDKYKDKATTLMLATRHSNLAMARLLINAGTDMNLEPCCGCAPKAVAIEEKNLPMVQLLVETGRIDWNATHDSNLEVLGIAAGLLST</sequence>
<dbReference type="Gene3D" id="1.25.40.20">
    <property type="entry name" value="Ankyrin repeat-containing domain"/>
    <property type="match status" value="1"/>
</dbReference>
<dbReference type="OrthoDB" id="341259at2759"/>
<comment type="caution">
    <text evidence="2">The sequence shown here is derived from an EMBL/GenBank/DDBJ whole genome shotgun (WGS) entry which is preliminary data.</text>
</comment>
<dbReference type="InterPro" id="IPR036770">
    <property type="entry name" value="Ankyrin_rpt-contain_sf"/>
</dbReference>
<dbReference type="Pfam" id="PF12796">
    <property type="entry name" value="Ank_2"/>
    <property type="match status" value="1"/>
</dbReference>
<evidence type="ECO:0000313" key="3">
    <source>
        <dbReference type="Proteomes" id="UP000076881"/>
    </source>
</evidence>
<feature type="repeat" description="ANK" evidence="1">
    <location>
        <begin position="130"/>
        <end position="162"/>
    </location>
</feature>
<reference evidence="2 3" key="1">
    <citation type="journal article" date="2016" name="Genome Biol. Evol.">
        <title>Divergent and convergent evolution of fungal pathogenicity.</title>
        <authorList>
            <person name="Shang Y."/>
            <person name="Xiao G."/>
            <person name="Zheng P."/>
            <person name="Cen K."/>
            <person name="Zhan S."/>
            <person name="Wang C."/>
        </authorList>
    </citation>
    <scope>NUCLEOTIDE SEQUENCE [LARGE SCALE GENOMIC DNA]</scope>
    <source>
        <strain evidence="2 3">RCEF 1005</strain>
    </source>
</reference>
<dbReference type="STRING" id="1081108.A0A168FB44"/>
<evidence type="ECO:0000313" key="2">
    <source>
        <dbReference type="EMBL" id="OAA74915.1"/>
    </source>
</evidence>
<dbReference type="SMART" id="SM00248">
    <property type="entry name" value="ANK"/>
    <property type="match status" value="3"/>
</dbReference>
<gene>
    <name evidence="2" type="ORF">LEL_06903</name>
</gene>
<dbReference type="SUPFAM" id="SSF48403">
    <property type="entry name" value="Ankyrin repeat"/>
    <property type="match status" value="1"/>
</dbReference>
<accession>A0A168FB44</accession>
<keyword evidence="1" id="KW-0040">ANK repeat</keyword>
<protein>
    <submittedName>
        <fullName evidence="2">Ankyrin repeat-containing domain protein</fullName>
    </submittedName>
</protein>
<organism evidence="2 3">
    <name type="scientific">Akanthomyces lecanii RCEF 1005</name>
    <dbReference type="NCBI Taxonomy" id="1081108"/>
    <lineage>
        <taxon>Eukaryota</taxon>
        <taxon>Fungi</taxon>
        <taxon>Dikarya</taxon>
        <taxon>Ascomycota</taxon>
        <taxon>Pezizomycotina</taxon>
        <taxon>Sordariomycetes</taxon>
        <taxon>Hypocreomycetidae</taxon>
        <taxon>Hypocreales</taxon>
        <taxon>Cordycipitaceae</taxon>
        <taxon>Akanthomyces</taxon>
        <taxon>Cordyceps confragosa</taxon>
    </lineage>
</organism>
<dbReference type="PROSITE" id="PS50297">
    <property type="entry name" value="ANK_REP_REGION"/>
    <property type="match status" value="1"/>
</dbReference>
<dbReference type="InterPro" id="IPR002110">
    <property type="entry name" value="Ankyrin_rpt"/>
</dbReference>
<dbReference type="PROSITE" id="PS50088">
    <property type="entry name" value="ANK_REPEAT"/>
    <property type="match status" value="1"/>
</dbReference>
<dbReference type="EMBL" id="AZHF01000005">
    <property type="protein sequence ID" value="OAA74915.1"/>
    <property type="molecule type" value="Genomic_DNA"/>
</dbReference>
<keyword evidence="3" id="KW-1185">Reference proteome</keyword>
<name>A0A168FB44_CORDF</name>
<evidence type="ECO:0000256" key="1">
    <source>
        <dbReference type="PROSITE-ProRule" id="PRU00023"/>
    </source>
</evidence>
<dbReference type="AlphaFoldDB" id="A0A168FB44"/>
<proteinExistence type="predicted"/>